<dbReference type="Pfam" id="PF17940">
    <property type="entry name" value="TetR_C_31"/>
    <property type="match status" value="1"/>
</dbReference>
<accession>A0A641ARQ8</accession>
<proteinExistence type="predicted"/>
<evidence type="ECO:0000313" key="3">
    <source>
        <dbReference type="Proteomes" id="UP001515100"/>
    </source>
</evidence>
<protein>
    <submittedName>
        <fullName evidence="2">TetR/AcrR family transcriptional regulator</fullName>
    </submittedName>
</protein>
<dbReference type="SUPFAM" id="SSF46689">
    <property type="entry name" value="Homeodomain-like"/>
    <property type="match status" value="1"/>
</dbReference>
<gene>
    <name evidence="2" type="ORF">ESP62_004030</name>
</gene>
<dbReference type="Gene3D" id="1.10.357.10">
    <property type="entry name" value="Tetracycline Repressor, domain 2"/>
    <property type="match status" value="1"/>
</dbReference>
<dbReference type="AlphaFoldDB" id="A0A641ARQ8"/>
<dbReference type="InterPro" id="IPR041583">
    <property type="entry name" value="TetR_C_31"/>
</dbReference>
<evidence type="ECO:0000313" key="2">
    <source>
        <dbReference type="EMBL" id="KAA1380362.1"/>
    </source>
</evidence>
<sequence>MAGSPRMQQLLDAGVEVVGSVGLRGLTHRAVDRAAGLPEGSCSAYLRTRLALLTAMTEYVSGRMADDVRALADVINQHPGDDERAVRETLNLFIGWLEHPELLVTRLELGLEGRRQPELAEISTAWDRQLRAIVTDVMIRGEHPEPEERAETLLAAMDGVLTRALREAPDRRREFVERSLQLLIFSLAGR</sequence>
<dbReference type="Proteomes" id="UP001515100">
    <property type="component" value="Unassembled WGS sequence"/>
</dbReference>
<dbReference type="InterPro" id="IPR009057">
    <property type="entry name" value="Homeodomain-like_sf"/>
</dbReference>
<name>A0A641ARQ8_9ACTN</name>
<organism evidence="2 3">
    <name type="scientific">Aeromicrobium fastidiosum</name>
    <dbReference type="NCBI Taxonomy" id="52699"/>
    <lineage>
        <taxon>Bacteria</taxon>
        <taxon>Bacillati</taxon>
        <taxon>Actinomycetota</taxon>
        <taxon>Actinomycetes</taxon>
        <taxon>Propionibacteriales</taxon>
        <taxon>Nocardioidaceae</taxon>
        <taxon>Aeromicrobium</taxon>
    </lineage>
</organism>
<reference evidence="2" key="1">
    <citation type="submission" date="2019-09" db="EMBL/GenBank/DDBJ databases">
        <authorList>
            <person name="Li J."/>
        </authorList>
    </citation>
    <scope>NUCLEOTIDE SEQUENCE [LARGE SCALE GENOMIC DNA]</scope>
    <source>
        <strain evidence="2">NRBC 14897</strain>
    </source>
</reference>
<dbReference type="InterPro" id="IPR036271">
    <property type="entry name" value="Tet_transcr_reg_TetR-rel_C_sf"/>
</dbReference>
<dbReference type="OrthoDB" id="7506349at2"/>
<comment type="caution">
    <text evidence="2">The sequence shown here is derived from an EMBL/GenBank/DDBJ whole genome shotgun (WGS) entry which is preliminary data.</text>
</comment>
<dbReference type="SUPFAM" id="SSF48498">
    <property type="entry name" value="Tetracyclin repressor-like, C-terminal domain"/>
    <property type="match status" value="1"/>
</dbReference>
<dbReference type="RefSeq" id="WP_129180749.1">
    <property type="nucleotide sequence ID" value="NZ_JAGIOG010000001.1"/>
</dbReference>
<keyword evidence="3" id="KW-1185">Reference proteome</keyword>
<evidence type="ECO:0000259" key="1">
    <source>
        <dbReference type="Pfam" id="PF17940"/>
    </source>
</evidence>
<feature type="domain" description="Tetracyclin repressor-like C-terminal group 31" evidence="1">
    <location>
        <begin position="81"/>
        <end position="180"/>
    </location>
</feature>
<dbReference type="EMBL" id="SDPP02000001">
    <property type="protein sequence ID" value="KAA1380362.1"/>
    <property type="molecule type" value="Genomic_DNA"/>
</dbReference>